<sequence>MAYSEYLANRVRQRLMGKGNLEEKKMMGGLTFMVNGKMCVGILFDKKSEEDKVMVRVGKLNYEELLNQPSSKPMDFTGKPMRGFLFIGADGFDSEDDLDFWVEKSLEFNRLLHQ</sequence>
<gene>
    <name evidence="2" type="ORF">SAMN05660866_00098</name>
</gene>
<name>A0A1T4ZQD3_9FLAO</name>
<dbReference type="RefSeq" id="WP_079510441.1">
    <property type="nucleotide sequence ID" value="NZ_FUYL01000001.1"/>
</dbReference>
<dbReference type="InterPro" id="IPR007076">
    <property type="entry name" value="TfoX_N"/>
</dbReference>
<proteinExistence type="predicted"/>
<feature type="domain" description="TfoX N-terminal" evidence="1">
    <location>
        <begin position="15"/>
        <end position="108"/>
    </location>
</feature>
<keyword evidence="3" id="KW-1185">Reference proteome</keyword>
<evidence type="ECO:0000259" key="1">
    <source>
        <dbReference type="Pfam" id="PF04993"/>
    </source>
</evidence>
<dbReference type="Pfam" id="PF04993">
    <property type="entry name" value="TfoX_N"/>
    <property type="match status" value="1"/>
</dbReference>
<evidence type="ECO:0000313" key="3">
    <source>
        <dbReference type="Proteomes" id="UP000190339"/>
    </source>
</evidence>
<accession>A0A1T4ZQD3</accession>
<dbReference type="Proteomes" id="UP000190339">
    <property type="component" value="Unassembled WGS sequence"/>
</dbReference>
<protein>
    <submittedName>
        <fullName evidence="2">TfoX N-terminal domain-containing protein</fullName>
    </submittedName>
</protein>
<dbReference type="EMBL" id="FUYL01000001">
    <property type="protein sequence ID" value="SKB24900.1"/>
    <property type="molecule type" value="Genomic_DNA"/>
</dbReference>
<dbReference type="SUPFAM" id="SSF159894">
    <property type="entry name" value="YgaC/TfoX-N like"/>
    <property type="match status" value="1"/>
</dbReference>
<dbReference type="Gene3D" id="3.30.1460.30">
    <property type="entry name" value="YgaC/TfoX-N like chaperone"/>
    <property type="match status" value="1"/>
</dbReference>
<dbReference type="AlphaFoldDB" id="A0A1T4ZQD3"/>
<organism evidence="2 3">
    <name type="scientific">Maribacter arcticus</name>
    <dbReference type="NCBI Taxonomy" id="561365"/>
    <lineage>
        <taxon>Bacteria</taxon>
        <taxon>Pseudomonadati</taxon>
        <taxon>Bacteroidota</taxon>
        <taxon>Flavobacteriia</taxon>
        <taxon>Flavobacteriales</taxon>
        <taxon>Flavobacteriaceae</taxon>
        <taxon>Maribacter</taxon>
    </lineage>
</organism>
<evidence type="ECO:0000313" key="2">
    <source>
        <dbReference type="EMBL" id="SKB24900.1"/>
    </source>
</evidence>
<dbReference type="STRING" id="561365.SAMN05660866_00098"/>
<reference evidence="3" key="1">
    <citation type="submission" date="2017-02" db="EMBL/GenBank/DDBJ databases">
        <authorList>
            <person name="Varghese N."/>
            <person name="Submissions S."/>
        </authorList>
    </citation>
    <scope>NUCLEOTIDE SEQUENCE [LARGE SCALE GENOMIC DNA]</scope>
    <source>
        <strain evidence="3">DSM 23546</strain>
    </source>
</reference>
<dbReference type="OrthoDB" id="214902at2"/>